<evidence type="ECO:0000313" key="3">
    <source>
        <dbReference type="Proteomes" id="UP000218209"/>
    </source>
</evidence>
<dbReference type="SUPFAM" id="SSF102114">
    <property type="entry name" value="Radical SAM enzymes"/>
    <property type="match status" value="1"/>
</dbReference>
<dbReference type="PANTHER" id="PTHR13932">
    <property type="entry name" value="COPROPORPHYRINIGEN III OXIDASE"/>
    <property type="match status" value="1"/>
</dbReference>
<dbReference type="InterPro" id="IPR058240">
    <property type="entry name" value="rSAM_sf"/>
</dbReference>
<accession>A0A1X6PJ31</accession>
<dbReference type="Gene3D" id="3.30.750.200">
    <property type="match status" value="1"/>
</dbReference>
<evidence type="ECO:0000259" key="1">
    <source>
        <dbReference type="Pfam" id="PF04055"/>
    </source>
</evidence>
<proteinExistence type="predicted"/>
<organism evidence="2 3">
    <name type="scientific">Porphyra umbilicalis</name>
    <name type="common">Purple laver</name>
    <name type="synonym">Red alga</name>
    <dbReference type="NCBI Taxonomy" id="2786"/>
    <lineage>
        <taxon>Eukaryota</taxon>
        <taxon>Rhodophyta</taxon>
        <taxon>Bangiophyceae</taxon>
        <taxon>Bangiales</taxon>
        <taxon>Bangiaceae</taxon>
        <taxon>Porphyra</taxon>
    </lineage>
</organism>
<feature type="domain" description="Radical SAM core" evidence="1">
    <location>
        <begin position="9"/>
        <end position="76"/>
    </location>
</feature>
<gene>
    <name evidence="2" type="ORF">BU14_0032s0083</name>
</gene>
<dbReference type="GO" id="GO:0006779">
    <property type="term" value="P:porphyrin-containing compound biosynthetic process"/>
    <property type="evidence" value="ECO:0007669"/>
    <property type="project" value="TreeGrafter"/>
</dbReference>
<dbReference type="GO" id="GO:0051539">
    <property type="term" value="F:4 iron, 4 sulfur cluster binding"/>
    <property type="evidence" value="ECO:0007669"/>
    <property type="project" value="TreeGrafter"/>
</dbReference>
<dbReference type="OrthoDB" id="431409at2759"/>
<reference evidence="2 3" key="1">
    <citation type="submission" date="2017-03" db="EMBL/GenBank/DDBJ databases">
        <title>WGS assembly of Porphyra umbilicalis.</title>
        <authorList>
            <person name="Brawley S.H."/>
            <person name="Blouin N.A."/>
            <person name="Ficko-Blean E."/>
            <person name="Wheeler G.L."/>
            <person name="Lohr M."/>
            <person name="Goodson H.V."/>
            <person name="Jenkins J.W."/>
            <person name="Blaby-Haas C.E."/>
            <person name="Helliwell K.E."/>
            <person name="Chan C."/>
            <person name="Marriage T."/>
            <person name="Bhattacharya D."/>
            <person name="Klein A.S."/>
            <person name="Badis Y."/>
            <person name="Brodie J."/>
            <person name="Cao Y."/>
            <person name="Collen J."/>
            <person name="Dittami S.M."/>
            <person name="Gachon C.M."/>
            <person name="Green B.R."/>
            <person name="Karpowicz S."/>
            <person name="Kim J.W."/>
            <person name="Kudahl U."/>
            <person name="Lin S."/>
            <person name="Michel G."/>
            <person name="Mittag M."/>
            <person name="Olson B.J."/>
            <person name="Pangilinan J."/>
            <person name="Peng Y."/>
            <person name="Qiu H."/>
            <person name="Shu S."/>
            <person name="Singer J.T."/>
            <person name="Smith A.G."/>
            <person name="Sprecher B.N."/>
            <person name="Wagner V."/>
            <person name="Wang W."/>
            <person name="Wang Z.-Y."/>
            <person name="Yan J."/>
            <person name="Yarish C."/>
            <person name="Zoeuner-Riek S."/>
            <person name="Zhuang Y."/>
            <person name="Zou Y."/>
            <person name="Lindquist E.A."/>
            <person name="Grimwood J."/>
            <person name="Barry K."/>
            <person name="Rokhsar D.S."/>
            <person name="Schmutz J."/>
            <person name="Stiller J.W."/>
            <person name="Grossman A.R."/>
            <person name="Prochnik S.E."/>
        </authorList>
    </citation>
    <scope>NUCLEOTIDE SEQUENCE [LARGE SCALE GENOMIC DNA]</scope>
    <source>
        <strain evidence="2">4086291</strain>
    </source>
</reference>
<dbReference type="PANTHER" id="PTHR13932:SF5">
    <property type="entry name" value="RADICAL S-ADENOSYL METHIONINE DOMAIN-CONTAINING PROTEIN 1, MITOCHONDRIAL"/>
    <property type="match status" value="1"/>
</dbReference>
<evidence type="ECO:0000313" key="2">
    <source>
        <dbReference type="EMBL" id="OSX80825.1"/>
    </source>
</evidence>
<name>A0A1X6PJ31_PORUM</name>
<dbReference type="InterPro" id="IPR007197">
    <property type="entry name" value="rSAM"/>
</dbReference>
<protein>
    <recommendedName>
        <fullName evidence="1">Radical SAM core domain-containing protein</fullName>
    </recommendedName>
</protein>
<dbReference type="GO" id="GO:0005737">
    <property type="term" value="C:cytoplasm"/>
    <property type="evidence" value="ECO:0007669"/>
    <property type="project" value="TreeGrafter"/>
</dbReference>
<dbReference type="Proteomes" id="UP000218209">
    <property type="component" value="Unassembled WGS sequence"/>
</dbReference>
<dbReference type="AlphaFoldDB" id="A0A1X6PJ31"/>
<dbReference type="GO" id="GO:0003824">
    <property type="term" value="F:catalytic activity"/>
    <property type="evidence" value="ECO:0007669"/>
    <property type="project" value="InterPro"/>
</dbReference>
<dbReference type="EMBL" id="KV918768">
    <property type="protein sequence ID" value="OSX80825.1"/>
    <property type="molecule type" value="Genomic_DNA"/>
</dbReference>
<dbReference type="InterPro" id="IPR034505">
    <property type="entry name" value="Coproporphyrinogen-III_oxidase"/>
</dbReference>
<dbReference type="Pfam" id="PF04055">
    <property type="entry name" value="Radical_SAM"/>
    <property type="match status" value="1"/>
</dbReference>
<keyword evidence="3" id="KW-1185">Reference proteome</keyword>
<sequence>MDPGTFSGAKAAALAGAGVTRASIGVQALDDALLGAANRPHTAAEAVEAVGRAAAAGLAVSVDLMCGLPGQSRGAWRASLAAAAALRPTHVSAYALELHAGTRWGRTYTAGASPLPGEAAVVAMVDDATEVLGAAGLARYEVSNWAVPGAEAVHNGVYWRNGGYYAVGVGATSYVARRRYTRPPSLGAYYAYVGRVVAEGVDAVHAEVAPSTDAEELEDTILMGTRLLSTGIPLARLAQRFGAPAAAATVASVERLGLVQAGLVHPLRAPGGGGGGGGGGGATPPPWAPSTLALAGVAADAALRLTPAGALVESSVVGAVLCEDVWEGLRLGPG</sequence>